<sequence>MSFSPEQTAKWLESLKSAGIDEASQDLRHLILAGDSIADIDAMVERRSAREPLSQILGDKPFWTLDLKVTPDVLTPRADTETLVETVLKQIESKTAKVEIADFGTGSGAILLALLAECPNASGLGIDISESALEIAKENALRNQLADRVEFRIGNWAEAIPDESLDIAVSNPPYIASAVIDTLDPEVRDYEPHLALDGGDDGLDVYRILLPELFRVLCPGGLMAVEIGYDQADTVMVLAKAAGFENPVMTRDLVGQPRIIHGFKRENRGGNTLLENE</sequence>
<dbReference type="InterPro" id="IPR002052">
    <property type="entry name" value="DNA_methylase_N6_adenine_CS"/>
</dbReference>
<comment type="similarity">
    <text evidence="5">Belongs to the protein N5-glutamine methyltransferase family. PrmC subfamily.</text>
</comment>
<keyword evidence="8" id="KW-1185">Reference proteome</keyword>
<dbReference type="EC" id="2.1.1.297" evidence="5"/>
<feature type="domain" description="Methyltransferase small" evidence="6">
    <location>
        <begin position="85"/>
        <end position="177"/>
    </location>
</feature>
<dbReference type="Proteomes" id="UP001354971">
    <property type="component" value="Unassembled WGS sequence"/>
</dbReference>
<dbReference type="InterPro" id="IPR019874">
    <property type="entry name" value="RF_methyltr_PrmC"/>
</dbReference>
<gene>
    <name evidence="5 7" type="primary">prmC</name>
    <name evidence="7" type="ORF">V0U79_06895</name>
</gene>
<name>A0ABU7LQ92_9PROT</name>
<dbReference type="SUPFAM" id="SSF53335">
    <property type="entry name" value="S-adenosyl-L-methionine-dependent methyltransferases"/>
    <property type="match status" value="1"/>
</dbReference>
<dbReference type="CDD" id="cd02440">
    <property type="entry name" value="AdoMet_MTases"/>
    <property type="match status" value="1"/>
</dbReference>
<evidence type="ECO:0000313" key="7">
    <source>
        <dbReference type="EMBL" id="MEE2526088.1"/>
    </source>
</evidence>
<keyword evidence="2 5" id="KW-0808">Transferase</keyword>
<evidence type="ECO:0000256" key="3">
    <source>
        <dbReference type="ARBA" id="ARBA00022691"/>
    </source>
</evidence>
<feature type="binding site" evidence="5">
    <location>
        <begin position="104"/>
        <end position="108"/>
    </location>
    <ligand>
        <name>S-adenosyl-L-methionine</name>
        <dbReference type="ChEBI" id="CHEBI:59789"/>
    </ligand>
</feature>
<dbReference type="NCBIfam" id="TIGR03534">
    <property type="entry name" value="RF_mod_PrmC"/>
    <property type="match status" value="1"/>
</dbReference>
<proteinExistence type="inferred from homology"/>
<keyword evidence="1 5" id="KW-0489">Methyltransferase</keyword>
<dbReference type="GO" id="GO:0032259">
    <property type="term" value="P:methylation"/>
    <property type="evidence" value="ECO:0007669"/>
    <property type="project" value="UniProtKB-KW"/>
</dbReference>
<comment type="caution">
    <text evidence="7">The sequence shown here is derived from an EMBL/GenBank/DDBJ whole genome shotgun (WGS) entry which is preliminary data.</text>
</comment>
<protein>
    <recommendedName>
        <fullName evidence="5">Release factor glutamine methyltransferase</fullName>
        <shortName evidence="5">RF MTase</shortName>
        <ecNumber evidence="5">2.1.1.297</ecNumber>
    </recommendedName>
    <alternativeName>
        <fullName evidence="5">N5-glutamine methyltransferase PrmC</fullName>
    </alternativeName>
    <alternativeName>
        <fullName evidence="5">Protein-(glutamine-N5) MTase PrmC</fullName>
    </alternativeName>
    <alternativeName>
        <fullName evidence="5">Protein-glutamine N-methyltransferase PrmC</fullName>
    </alternativeName>
</protein>
<comment type="function">
    <text evidence="5">Methylates the class 1 translation termination release factors RF1/PrfA and RF2/PrfB on the glutamine residue of the universally conserved GGQ motif.</text>
</comment>
<evidence type="ECO:0000256" key="4">
    <source>
        <dbReference type="ARBA" id="ARBA00048391"/>
    </source>
</evidence>
<accession>A0ABU7LQ92</accession>
<dbReference type="InterPro" id="IPR050320">
    <property type="entry name" value="N5-glutamine_MTase"/>
</dbReference>
<organism evidence="7 8">
    <name type="scientific">Hyphobacterium lacteum</name>
    <dbReference type="NCBI Taxonomy" id="3116575"/>
    <lineage>
        <taxon>Bacteria</taxon>
        <taxon>Pseudomonadati</taxon>
        <taxon>Pseudomonadota</taxon>
        <taxon>Alphaproteobacteria</taxon>
        <taxon>Maricaulales</taxon>
        <taxon>Maricaulaceae</taxon>
        <taxon>Hyphobacterium</taxon>
    </lineage>
</organism>
<feature type="binding site" evidence="5">
    <location>
        <position position="156"/>
    </location>
    <ligand>
        <name>S-adenosyl-L-methionine</name>
        <dbReference type="ChEBI" id="CHEBI:59789"/>
    </ligand>
</feature>
<evidence type="ECO:0000256" key="5">
    <source>
        <dbReference type="HAMAP-Rule" id="MF_02126"/>
    </source>
</evidence>
<dbReference type="EMBL" id="JAZDRP010000003">
    <property type="protein sequence ID" value="MEE2526088.1"/>
    <property type="molecule type" value="Genomic_DNA"/>
</dbReference>
<dbReference type="PROSITE" id="PS00092">
    <property type="entry name" value="N6_MTASE"/>
    <property type="match status" value="1"/>
</dbReference>
<dbReference type="InterPro" id="IPR004556">
    <property type="entry name" value="HemK-like"/>
</dbReference>
<evidence type="ECO:0000256" key="1">
    <source>
        <dbReference type="ARBA" id="ARBA00022603"/>
    </source>
</evidence>
<dbReference type="InterPro" id="IPR029063">
    <property type="entry name" value="SAM-dependent_MTases_sf"/>
</dbReference>
<evidence type="ECO:0000313" key="8">
    <source>
        <dbReference type="Proteomes" id="UP001354971"/>
    </source>
</evidence>
<dbReference type="NCBIfam" id="TIGR00536">
    <property type="entry name" value="hemK_fam"/>
    <property type="match status" value="1"/>
</dbReference>
<dbReference type="PANTHER" id="PTHR18895:SF74">
    <property type="entry name" value="MTRF1L RELEASE FACTOR GLUTAMINE METHYLTRANSFERASE"/>
    <property type="match status" value="1"/>
</dbReference>
<dbReference type="GO" id="GO:0102559">
    <property type="term" value="F:peptide chain release factor N(5)-glutamine methyltransferase activity"/>
    <property type="evidence" value="ECO:0007669"/>
    <property type="project" value="UniProtKB-EC"/>
</dbReference>
<dbReference type="Gene3D" id="3.40.50.150">
    <property type="entry name" value="Vaccinia Virus protein VP39"/>
    <property type="match status" value="1"/>
</dbReference>
<reference evidence="7 8" key="1">
    <citation type="submission" date="2024-01" db="EMBL/GenBank/DDBJ databases">
        <title>Hyphobacterium bacterium isolated from marine sediment.</title>
        <authorList>
            <person name="Zhao S."/>
        </authorList>
    </citation>
    <scope>NUCLEOTIDE SEQUENCE [LARGE SCALE GENOMIC DNA]</scope>
    <source>
        <strain evidence="8">HN65</strain>
    </source>
</reference>
<dbReference type="HAMAP" id="MF_02126">
    <property type="entry name" value="RF_methyltr_PrmC"/>
    <property type="match status" value="1"/>
</dbReference>
<dbReference type="Gene3D" id="1.10.8.10">
    <property type="entry name" value="DNA helicase RuvA subunit, C-terminal domain"/>
    <property type="match status" value="1"/>
</dbReference>
<feature type="binding site" evidence="5">
    <location>
        <position position="171"/>
    </location>
    <ligand>
        <name>S-adenosyl-L-methionine</name>
        <dbReference type="ChEBI" id="CHEBI:59789"/>
    </ligand>
</feature>
<dbReference type="PRINTS" id="PR00507">
    <property type="entry name" value="N12N6MTFRASE"/>
</dbReference>
<feature type="binding site" evidence="5">
    <location>
        <begin position="171"/>
        <end position="174"/>
    </location>
    <ligand>
        <name>substrate</name>
    </ligand>
</feature>
<dbReference type="RefSeq" id="WP_330198747.1">
    <property type="nucleotide sequence ID" value="NZ_JAZDRP010000003.1"/>
</dbReference>
<evidence type="ECO:0000256" key="2">
    <source>
        <dbReference type="ARBA" id="ARBA00022679"/>
    </source>
</evidence>
<dbReference type="InterPro" id="IPR007848">
    <property type="entry name" value="Small_mtfrase_dom"/>
</dbReference>
<feature type="binding site" evidence="5">
    <location>
        <position position="127"/>
    </location>
    <ligand>
        <name>S-adenosyl-L-methionine</name>
        <dbReference type="ChEBI" id="CHEBI:59789"/>
    </ligand>
</feature>
<dbReference type="PANTHER" id="PTHR18895">
    <property type="entry name" value="HEMK METHYLTRANSFERASE"/>
    <property type="match status" value="1"/>
</dbReference>
<evidence type="ECO:0000259" key="6">
    <source>
        <dbReference type="Pfam" id="PF05175"/>
    </source>
</evidence>
<dbReference type="Pfam" id="PF05175">
    <property type="entry name" value="MTS"/>
    <property type="match status" value="1"/>
</dbReference>
<keyword evidence="3 5" id="KW-0949">S-adenosyl-L-methionine</keyword>
<comment type="catalytic activity">
    <reaction evidence="4 5">
        <text>L-glutaminyl-[peptide chain release factor] + S-adenosyl-L-methionine = N(5)-methyl-L-glutaminyl-[peptide chain release factor] + S-adenosyl-L-homocysteine + H(+)</text>
        <dbReference type="Rhea" id="RHEA:42896"/>
        <dbReference type="Rhea" id="RHEA-COMP:10271"/>
        <dbReference type="Rhea" id="RHEA-COMP:10272"/>
        <dbReference type="ChEBI" id="CHEBI:15378"/>
        <dbReference type="ChEBI" id="CHEBI:30011"/>
        <dbReference type="ChEBI" id="CHEBI:57856"/>
        <dbReference type="ChEBI" id="CHEBI:59789"/>
        <dbReference type="ChEBI" id="CHEBI:61891"/>
        <dbReference type="EC" id="2.1.1.297"/>
    </reaction>
</comment>